<dbReference type="Pfam" id="PF01969">
    <property type="entry name" value="Ni_insertion"/>
    <property type="match status" value="1"/>
</dbReference>
<dbReference type="HAMAP" id="MF_01074">
    <property type="entry name" value="LarC"/>
    <property type="match status" value="1"/>
</dbReference>
<keyword evidence="4" id="KW-1185">Reference proteome</keyword>
<comment type="similarity">
    <text evidence="2">Belongs to the LarC family.</text>
</comment>
<dbReference type="eggNOG" id="COG1641">
    <property type="taxonomic scope" value="Bacteria"/>
</dbReference>
<dbReference type="HOGENOM" id="CLU_028523_2_1_0"/>
<dbReference type="Proteomes" id="UP000001520">
    <property type="component" value="Chromosome"/>
</dbReference>
<dbReference type="InterPro" id="IPR002822">
    <property type="entry name" value="Ni_insertion"/>
</dbReference>
<sequence length="384" mass="44296">MLYLDMISGISGDIFLSLMGQLYGNFEKLGAELSIFLDTEMTLNLEEKLVNGIRAYKLNLKISKEPHIHRTFKDIRKMLESSHFDENIKSDAIEIFRIIAEAEAKIHGKDIDEVHFHEVGAIDSIIDIVGAAWFYNKLNRPIIKSSYFRLGNGFVNSQHGVIPVPAPATLEIVRDCNFERLDIDEELTTPTGAAIVKFYSKGFTRKVCGKVKNIFYATGSKSFERYPNLIRLLKLEDVEDEGIIEIETNIDDMDAEKFGFLMEKFFEVGALDVFYTPIYMKKNRPAYKLSVLCKEELFDSIVNIIFKFSSSSGIRFSKIDRIVMQREIKNFNYKGVDVRLKVYRYNDIEKVKVEWEDLKKLSQSLNIPPLKLEIDILKKYEANN</sequence>
<reference evidence="3 4" key="1">
    <citation type="journal article" date="2010" name="DNA Res.">
        <title>Bacterial lifestyle in a deep-sea hydrothermal vent chimney revealed by the genome sequence of the thermophilic bacterium Deferribacter desulfuricans SSM1.</title>
        <authorList>
            <person name="Takaki Y."/>
            <person name="Shimamura S."/>
            <person name="Nakagawa S."/>
            <person name="Fukuhara Y."/>
            <person name="Horikawa H."/>
            <person name="Ankai A."/>
            <person name="Harada T."/>
            <person name="Hosoyama A."/>
            <person name="Oguchi A."/>
            <person name="Fukui S."/>
            <person name="Fujita N."/>
            <person name="Takami H."/>
            <person name="Takai K."/>
        </authorList>
    </citation>
    <scope>NUCLEOTIDE SEQUENCE [LARGE SCALE GENOMIC DNA]</scope>
    <source>
        <strain evidence="4">DSM 14783 / JCM 11476 / NBRC 101012 / SSM1</strain>
    </source>
</reference>
<gene>
    <name evidence="3" type="ordered locus">DEFDS_1640</name>
</gene>
<evidence type="ECO:0000313" key="4">
    <source>
        <dbReference type="Proteomes" id="UP000001520"/>
    </source>
</evidence>
<dbReference type="STRING" id="639282.DEFDS_1640"/>
<dbReference type="Gene3D" id="3.30.70.1380">
    <property type="entry name" value="Transcriptional regulatory protein pf0864 domain like"/>
    <property type="match status" value="1"/>
</dbReference>
<dbReference type="GO" id="GO:0016829">
    <property type="term" value="F:lyase activity"/>
    <property type="evidence" value="ECO:0007669"/>
    <property type="project" value="UniProtKB-UniRule"/>
</dbReference>
<dbReference type="NCBIfam" id="TIGR00299">
    <property type="entry name" value="nickel pincer cofactor biosynthesis protein LarC"/>
    <property type="match status" value="1"/>
</dbReference>
<evidence type="ECO:0000256" key="1">
    <source>
        <dbReference type="ARBA" id="ARBA00022596"/>
    </source>
</evidence>
<proteinExistence type="inferred from homology"/>
<dbReference type="AlphaFoldDB" id="D3P8Q6"/>
<keyword evidence="1 2" id="KW-0533">Nickel</keyword>
<accession>D3P8Q6</accession>
<keyword evidence="2" id="KW-0456">Lyase</keyword>
<evidence type="ECO:0000313" key="3">
    <source>
        <dbReference type="EMBL" id="BAI81096.1"/>
    </source>
</evidence>
<dbReference type="PANTHER" id="PTHR36566">
    <property type="entry name" value="NICKEL INSERTION PROTEIN-RELATED"/>
    <property type="match status" value="1"/>
</dbReference>
<dbReference type="RefSeq" id="WP_013008342.1">
    <property type="nucleotide sequence ID" value="NC_013939.1"/>
</dbReference>
<protein>
    <recommendedName>
        <fullName evidence="2">Putative nickel insertion protein</fullName>
    </recommendedName>
</protein>
<dbReference type="EMBL" id="AP011529">
    <property type="protein sequence ID" value="BAI81096.1"/>
    <property type="molecule type" value="Genomic_DNA"/>
</dbReference>
<dbReference type="KEGG" id="ddf:DEFDS_1640"/>
<name>D3P8Q6_DEFDS</name>
<dbReference type="GO" id="GO:0016151">
    <property type="term" value="F:nickel cation binding"/>
    <property type="evidence" value="ECO:0007669"/>
    <property type="project" value="UniProtKB-UniRule"/>
</dbReference>
<evidence type="ECO:0000256" key="2">
    <source>
        <dbReference type="HAMAP-Rule" id="MF_01074"/>
    </source>
</evidence>
<organism evidence="3 4">
    <name type="scientific">Deferribacter desulfuricans (strain DSM 14783 / JCM 11476 / NBRC 101012 / SSM1)</name>
    <dbReference type="NCBI Taxonomy" id="639282"/>
    <lineage>
        <taxon>Bacteria</taxon>
        <taxon>Pseudomonadati</taxon>
        <taxon>Deferribacterota</taxon>
        <taxon>Deferribacteres</taxon>
        <taxon>Deferribacterales</taxon>
        <taxon>Deferribacteraceae</taxon>
        <taxon>Deferribacter</taxon>
    </lineage>
</organism>
<dbReference type="OrthoDB" id="9765625at2"/>
<dbReference type="PANTHER" id="PTHR36566:SF1">
    <property type="entry name" value="PYRIDINIUM-3,5-BISTHIOCARBOXYLIC ACID MONONUCLEOTIDE NICKEL INSERTION PROTEIN"/>
    <property type="match status" value="1"/>
</dbReference>